<accession>A0A1H4HB54</accession>
<dbReference type="STRING" id="1122198.SAMN02745729_1364"/>
<dbReference type="Proteomes" id="UP000242469">
    <property type="component" value="Unassembled WGS sequence"/>
</dbReference>
<reference evidence="2" key="1">
    <citation type="submission" date="2016-10" db="EMBL/GenBank/DDBJ databases">
        <authorList>
            <person name="Varghese N."/>
            <person name="Submissions S."/>
        </authorList>
    </citation>
    <scope>NUCLEOTIDE SEQUENCE [LARGE SCALE GENOMIC DNA]</scope>
    <source>
        <strain evidence="2">DSM 11526</strain>
    </source>
</reference>
<name>A0A1H4HB54_9GAMM</name>
<sequence>MDNIVREVLKTKITGLRATAFQEALDRIYHCIYGEVGFQRVKQKHDGGSDGIVNGEIVLAAYAPERYSLNDFKKKVGADFDSYAKNWESTHGKWEVVTNLEATAQMIKFVNGLKNGSPIICIEGLLQKIDSQTWTVKMAIFRALNIPDHYLSNDVISTVIEDLIQISDKTDSFEPYEKPAYIQDKIELNVSGENLDSFLDEYEEYLAIFPLISSIIKSRSQQNVSSIRSKVRSTYTSLSGSFEKRLSELVNIMSQGKTQDDYYSHNMRIVMVYFFEQCLFGKKPKSEEHV</sequence>
<evidence type="ECO:0000313" key="1">
    <source>
        <dbReference type="EMBL" id="SEB18660.1"/>
    </source>
</evidence>
<dbReference type="EMBL" id="FNRJ01000036">
    <property type="protein sequence ID" value="SEB18660.1"/>
    <property type="molecule type" value="Genomic_DNA"/>
</dbReference>
<evidence type="ECO:0000313" key="2">
    <source>
        <dbReference type="Proteomes" id="UP000242469"/>
    </source>
</evidence>
<keyword evidence="2" id="KW-1185">Reference proteome</keyword>
<gene>
    <name evidence="1" type="ORF">SAMN02745729_1364</name>
</gene>
<dbReference type="AlphaFoldDB" id="A0A1H4HB54"/>
<protein>
    <submittedName>
        <fullName evidence="1">Uncharacterized protein</fullName>
    </submittedName>
</protein>
<dbReference type="OrthoDB" id="7067897at2"/>
<proteinExistence type="predicted"/>
<organism evidence="1 2">
    <name type="scientific">Marinobacterium iners DSM 11526</name>
    <dbReference type="NCBI Taxonomy" id="1122198"/>
    <lineage>
        <taxon>Bacteria</taxon>
        <taxon>Pseudomonadati</taxon>
        <taxon>Pseudomonadota</taxon>
        <taxon>Gammaproteobacteria</taxon>
        <taxon>Oceanospirillales</taxon>
        <taxon>Oceanospirillaceae</taxon>
        <taxon>Marinobacterium</taxon>
    </lineage>
</organism>
<dbReference type="RefSeq" id="WP_091828246.1">
    <property type="nucleotide sequence ID" value="NZ_FNRJ01000036.1"/>
</dbReference>